<dbReference type="Gene3D" id="1.10.1370.10">
    <property type="entry name" value="Neurolysin, domain 3"/>
    <property type="match status" value="1"/>
</dbReference>
<dbReference type="InterPro" id="IPR045090">
    <property type="entry name" value="Pept_M3A_M3B"/>
</dbReference>
<evidence type="ECO:0000256" key="8">
    <source>
        <dbReference type="ARBA" id="ARBA00023049"/>
    </source>
</evidence>
<feature type="domain" description="Peptidase M3A/M3B catalytic" evidence="11">
    <location>
        <begin position="244"/>
        <end position="683"/>
    </location>
</feature>
<keyword evidence="5 10" id="KW-0378">Hydrolase</keyword>
<keyword evidence="8 10" id="KW-0482">Metalloprotease</keyword>
<dbReference type="InterPro" id="IPR024077">
    <property type="entry name" value="Neurolysin/TOP_dom2"/>
</dbReference>
<dbReference type="InterPro" id="IPR001567">
    <property type="entry name" value="Pept_M3A_M3B_dom"/>
</dbReference>
<dbReference type="GO" id="GO:0006518">
    <property type="term" value="P:peptide metabolic process"/>
    <property type="evidence" value="ECO:0007669"/>
    <property type="project" value="TreeGrafter"/>
</dbReference>
<keyword evidence="13" id="KW-1185">Reference proteome</keyword>
<comment type="caution">
    <text evidence="12">The sequence shown here is derived from an EMBL/GenBank/DDBJ whole genome shotgun (WGS) entry which is preliminary data.</text>
</comment>
<evidence type="ECO:0000256" key="7">
    <source>
        <dbReference type="ARBA" id="ARBA00022946"/>
    </source>
</evidence>
<keyword evidence="9" id="KW-0496">Mitochondrion</keyword>
<dbReference type="Pfam" id="PF01432">
    <property type="entry name" value="Peptidase_M3"/>
    <property type="match status" value="1"/>
</dbReference>
<dbReference type="OrthoDB" id="17530at2759"/>
<evidence type="ECO:0000313" key="13">
    <source>
        <dbReference type="Proteomes" id="UP000801492"/>
    </source>
</evidence>
<dbReference type="EMBL" id="VTPC01091249">
    <property type="protein sequence ID" value="KAF2878980.1"/>
    <property type="molecule type" value="Genomic_DNA"/>
</dbReference>
<comment type="similarity">
    <text evidence="2 10">Belongs to the peptidase M3 family.</text>
</comment>
<evidence type="ECO:0000256" key="4">
    <source>
        <dbReference type="ARBA" id="ARBA00022723"/>
    </source>
</evidence>
<dbReference type="Proteomes" id="UP000801492">
    <property type="component" value="Unassembled WGS sequence"/>
</dbReference>
<reference evidence="12" key="1">
    <citation type="submission" date="2019-08" db="EMBL/GenBank/DDBJ databases">
        <title>The genome of the North American firefly Photinus pyralis.</title>
        <authorList>
            <consortium name="Photinus pyralis genome working group"/>
            <person name="Fallon T.R."/>
            <person name="Sander Lower S.E."/>
            <person name="Weng J.-K."/>
        </authorList>
    </citation>
    <scope>NUCLEOTIDE SEQUENCE</scope>
    <source>
        <strain evidence="12">TRF0915ILg1</strain>
        <tissue evidence="12">Whole body</tissue>
    </source>
</reference>
<dbReference type="PANTHER" id="PTHR11804">
    <property type="entry name" value="PROTEASE M3 THIMET OLIGOPEPTIDASE-RELATED"/>
    <property type="match status" value="1"/>
</dbReference>
<dbReference type="PANTHER" id="PTHR11804:SF79">
    <property type="entry name" value="MITOCHONDRIAL INTERMEDIATE PEPTIDASE"/>
    <property type="match status" value="1"/>
</dbReference>
<comment type="cofactor">
    <cofactor evidence="10">
        <name>Zn(2+)</name>
        <dbReference type="ChEBI" id="CHEBI:29105"/>
    </cofactor>
    <text evidence="10">Binds 1 zinc ion.</text>
</comment>
<keyword evidence="6 10" id="KW-0862">Zinc</keyword>
<evidence type="ECO:0000259" key="11">
    <source>
        <dbReference type="Pfam" id="PF01432"/>
    </source>
</evidence>
<dbReference type="GO" id="GO:0046872">
    <property type="term" value="F:metal ion binding"/>
    <property type="evidence" value="ECO:0007669"/>
    <property type="project" value="UniProtKB-UniRule"/>
</dbReference>
<dbReference type="GO" id="GO:0006627">
    <property type="term" value="P:protein processing involved in protein targeting to mitochondrion"/>
    <property type="evidence" value="ECO:0007669"/>
    <property type="project" value="TreeGrafter"/>
</dbReference>
<dbReference type="SUPFAM" id="SSF55486">
    <property type="entry name" value="Metalloproteases ('zincins'), catalytic domain"/>
    <property type="match status" value="1"/>
</dbReference>
<sequence length="703" mass="80573">MRTIMQRTILKQLLNCNLNSTNLYFGTWSSLAATFNSRPDRKLTLSLKKENAGLFDVPELQSYEGFYYLKEQCILHTDKLIDEATSENRTRKMVEVFDELSDSLCKVADLAEFIRVAHPSAIYTQAAEIASATVSSIVEKLNTNSELYYSLLNVTNNGDKIPTNKVDNHVAKLFLFDFEQSGIHLPEVERHKVVNLNDALLHLGQHFVAGSTNPRRIRKEVLPESVRHIFSMEGDDVVVGGLCADSANSKARELAYRIYLQPDDHQDYLLTEMLKARYELAQTCGFPTYAHRALKESAIETPEMVMEFLDCLSDGLKKRAKNDFHIMSEMKRNEYPSNGPLAPWDIPYFRKKAKKQMFNVQNSEYSPYFSLGACMEGLDNLLHHLYGINLVIKEIVPGECWAQDIYKLAVMHETEGLLGYIYCDFYERSRKPNQDCHFTIQGGRMLSDGSYQLPIVVLMLNLPLPRWSSPTLLSPTMVDNLFHEMGHAMHSMLARTHYQHVTGTRCSTDIAEVPSVLMEYFASDIRVLKSFARHFQTKEPMPDDMLQRLCASKHVFTASETEHQLFYSALDQLYHARHPLNGSTTDVLAEAQAKYYSLPYVNNTAWQLRFSHLVGYGAKYYSYLMSRALASCIWQSYFEQDPLNRMQGERYRRECLAHGGGKPPRQLVADFLQKQPTPDVLVDSLLKDIDDKQKQIDEVQRKC</sequence>
<evidence type="ECO:0000256" key="6">
    <source>
        <dbReference type="ARBA" id="ARBA00022833"/>
    </source>
</evidence>
<keyword evidence="4 10" id="KW-0479">Metal-binding</keyword>
<dbReference type="GO" id="GO:0005739">
    <property type="term" value="C:mitochondrion"/>
    <property type="evidence" value="ECO:0007669"/>
    <property type="project" value="UniProtKB-SubCell"/>
</dbReference>
<dbReference type="InterPro" id="IPR033851">
    <property type="entry name" value="M3A_MIP"/>
</dbReference>
<evidence type="ECO:0000313" key="12">
    <source>
        <dbReference type="EMBL" id="KAF2878980.1"/>
    </source>
</evidence>
<keyword evidence="7" id="KW-0809">Transit peptide</keyword>
<dbReference type="FunFam" id="3.40.390.10:FF:000013">
    <property type="entry name" value="Mitochondrial intermediate peptidase"/>
    <property type="match status" value="1"/>
</dbReference>
<dbReference type="CDD" id="cd06457">
    <property type="entry name" value="M3A_MIP"/>
    <property type="match status" value="1"/>
</dbReference>
<evidence type="ECO:0000256" key="9">
    <source>
        <dbReference type="ARBA" id="ARBA00023128"/>
    </source>
</evidence>
<dbReference type="GO" id="GO:0004222">
    <property type="term" value="F:metalloendopeptidase activity"/>
    <property type="evidence" value="ECO:0007669"/>
    <property type="project" value="InterPro"/>
</dbReference>
<accession>A0A8K0C8F1</accession>
<evidence type="ECO:0000256" key="2">
    <source>
        <dbReference type="ARBA" id="ARBA00006040"/>
    </source>
</evidence>
<evidence type="ECO:0000256" key="10">
    <source>
        <dbReference type="RuleBase" id="RU003435"/>
    </source>
</evidence>
<evidence type="ECO:0000256" key="3">
    <source>
        <dbReference type="ARBA" id="ARBA00022670"/>
    </source>
</evidence>
<organism evidence="12 13">
    <name type="scientific">Ignelater luminosus</name>
    <name type="common">Cucubano</name>
    <name type="synonym">Pyrophorus luminosus</name>
    <dbReference type="NCBI Taxonomy" id="2038154"/>
    <lineage>
        <taxon>Eukaryota</taxon>
        <taxon>Metazoa</taxon>
        <taxon>Ecdysozoa</taxon>
        <taxon>Arthropoda</taxon>
        <taxon>Hexapoda</taxon>
        <taxon>Insecta</taxon>
        <taxon>Pterygota</taxon>
        <taxon>Neoptera</taxon>
        <taxon>Endopterygota</taxon>
        <taxon>Coleoptera</taxon>
        <taxon>Polyphaga</taxon>
        <taxon>Elateriformia</taxon>
        <taxon>Elateroidea</taxon>
        <taxon>Elateridae</taxon>
        <taxon>Agrypninae</taxon>
        <taxon>Pyrophorini</taxon>
        <taxon>Ignelater</taxon>
    </lineage>
</organism>
<evidence type="ECO:0000256" key="1">
    <source>
        <dbReference type="ARBA" id="ARBA00004173"/>
    </source>
</evidence>
<keyword evidence="3 10" id="KW-0645">Protease</keyword>
<comment type="subcellular location">
    <subcellularLocation>
        <location evidence="1">Mitochondrion</location>
    </subcellularLocation>
</comment>
<dbReference type="Gene3D" id="3.40.390.10">
    <property type="entry name" value="Collagenase (Catalytic Domain)"/>
    <property type="match status" value="1"/>
</dbReference>
<evidence type="ECO:0000256" key="5">
    <source>
        <dbReference type="ARBA" id="ARBA00022801"/>
    </source>
</evidence>
<protein>
    <recommendedName>
        <fullName evidence="11">Peptidase M3A/M3B catalytic domain-containing protein</fullName>
    </recommendedName>
</protein>
<gene>
    <name evidence="12" type="ORF">ILUMI_27190</name>
</gene>
<name>A0A8K0C8F1_IGNLU</name>
<dbReference type="InterPro" id="IPR024079">
    <property type="entry name" value="MetalloPept_cat_dom_sf"/>
</dbReference>
<dbReference type="AlphaFoldDB" id="A0A8K0C8F1"/>
<proteinExistence type="inferred from homology"/>